<dbReference type="KEGG" id="rfs:C1I64_10365"/>
<reference evidence="1 2" key="1">
    <citation type="submission" date="2018-03" db="EMBL/GenBank/DDBJ databases">
        <title>Bacteriophage NCPPB3778 and a type I-E CRISPR drive the evolution of the US Biological Select Agent, Rathayibacter toxicus.</title>
        <authorList>
            <person name="Davis E.W.II."/>
            <person name="Tabima J.F."/>
            <person name="Weisberg A.J."/>
            <person name="Dantas Lopes L."/>
            <person name="Wiseman M.S."/>
            <person name="Wiseman M.S."/>
            <person name="Pupko T."/>
            <person name="Belcher M.S."/>
            <person name="Sechler A.J."/>
            <person name="Tancos M.A."/>
            <person name="Schroeder B.K."/>
            <person name="Murray T.D."/>
            <person name="Luster D.G."/>
            <person name="Schneider W.L."/>
            <person name="Rogers E."/>
            <person name="Andreote F.D."/>
            <person name="Grunwald N.J."/>
            <person name="Putnam M.L."/>
            <person name="Chang J.H."/>
        </authorList>
    </citation>
    <scope>NUCLEOTIDE SEQUENCE [LARGE SCALE GENOMIC DNA]</scope>
    <source>
        <strain evidence="1 2">DSM 15932</strain>
    </source>
</reference>
<gene>
    <name evidence="1" type="ORF">C1I64_10365</name>
</gene>
<dbReference type="AlphaFoldDB" id="A0A3Q9UXW0"/>
<accession>A0A3Q9UXW0</accession>
<name>A0A3Q9UXW0_9MICO</name>
<proteinExistence type="predicted"/>
<dbReference type="RefSeq" id="WP_127887139.1">
    <property type="nucleotide sequence ID" value="NZ_CP028137.1"/>
</dbReference>
<evidence type="ECO:0000313" key="1">
    <source>
        <dbReference type="EMBL" id="AZZ52411.1"/>
    </source>
</evidence>
<evidence type="ECO:0008006" key="3">
    <source>
        <dbReference type="Google" id="ProtNLM"/>
    </source>
</evidence>
<protein>
    <recommendedName>
        <fullName evidence="3">Abi-like protein</fullName>
    </recommendedName>
</protein>
<evidence type="ECO:0000313" key="2">
    <source>
        <dbReference type="Proteomes" id="UP000285317"/>
    </source>
</evidence>
<dbReference type="EMBL" id="CP028137">
    <property type="protein sequence ID" value="AZZ52411.1"/>
    <property type="molecule type" value="Genomic_DNA"/>
</dbReference>
<sequence length="112" mass="12734">MSRLTFGAWVGLLHATSDPTRQSLLWSEALHRAFPLAPRDDASRVALGHQLETLRRLRNRVAHHDDLLDVALPHRLNDMLSILGRIDAAYPSFAAASGELRRLHREDPRRGW</sequence>
<dbReference type="Proteomes" id="UP000285317">
    <property type="component" value="Chromosome"/>
</dbReference>
<organism evidence="1 2">
    <name type="scientific">Rathayibacter festucae DSM 15932</name>
    <dbReference type="NCBI Taxonomy" id="1328866"/>
    <lineage>
        <taxon>Bacteria</taxon>
        <taxon>Bacillati</taxon>
        <taxon>Actinomycetota</taxon>
        <taxon>Actinomycetes</taxon>
        <taxon>Micrococcales</taxon>
        <taxon>Microbacteriaceae</taxon>
        <taxon>Rathayibacter</taxon>
    </lineage>
</organism>